<feature type="domain" description="AraC effector-binding" evidence="1">
    <location>
        <begin position="7"/>
        <end position="156"/>
    </location>
</feature>
<dbReference type="EMBL" id="SHKY01000001">
    <property type="protein sequence ID" value="RZU54140.1"/>
    <property type="molecule type" value="Genomic_DNA"/>
</dbReference>
<evidence type="ECO:0000313" key="2">
    <source>
        <dbReference type="EMBL" id="RZU54140.1"/>
    </source>
</evidence>
<dbReference type="Gene3D" id="3.20.80.10">
    <property type="entry name" value="Regulatory factor, effector binding domain"/>
    <property type="match status" value="1"/>
</dbReference>
<evidence type="ECO:0000259" key="1">
    <source>
        <dbReference type="SMART" id="SM00871"/>
    </source>
</evidence>
<gene>
    <name evidence="2" type="ORF">EV385_6079</name>
</gene>
<accession>A0A4Q7ZSI0</accession>
<dbReference type="InterPro" id="IPR011256">
    <property type="entry name" value="Reg_factor_effector_dom_sf"/>
</dbReference>
<dbReference type="InterPro" id="IPR010499">
    <property type="entry name" value="AraC_E-bd"/>
</dbReference>
<reference evidence="2 3" key="1">
    <citation type="submission" date="2019-02" db="EMBL/GenBank/DDBJ databases">
        <title>Sequencing the genomes of 1000 actinobacteria strains.</title>
        <authorList>
            <person name="Klenk H.-P."/>
        </authorList>
    </citation>
    <scope>NUCLEOTIDE SEQUENCE [LARGE SCALE GENOMIC DNA]</scope>
    <source>
        <strain evidence="2 3">DSM 45162</strain>
    </source>
</reference>
<dbReference type="Proteomes" id="UP000292564">
    <property type="component" value="Unassembled WGS sequence"/>
</dbReference>
<dbReference type="AlphaFoldDB" id="A0A4Q7ZSI0"/>
<comment type="caution">
    <text evidence="2">The sequence shown here is derived from an EMBL/GenBank/DDBJ whole genome shotgun (WGS) entry which is preliminary data.</text>
</comment>
<evidence type="ECO:0000313" key="3">
    <source>
        <dbReference type="Proteomes" id="UP000292564"/>
    </source>
</evidence>
<protein>
    <submittedName>
        <fullName evidence="2">Effector-binding domain-containing protein</fullName>
    </submittedName>
</protein>
<sequence length="156" mass="16499">MSTMANDAVETLTLPARTVMGMREHVAAAELPEFFARAIPAVARELAQCGAAPAGPPVAVYSHEVERAFDVTVGFPVEGGPARAGTLVAERLPAGRAVSAEHLGPYETLPDAYAALGRWFGDHALNPPEIMWEEYLVGPDAASEAGYRTRIVCPLG</sequence>
<dbReference type="SUPFAM" id="SSF55136">
    <property type="entry name" value="Probable bacterial effector-binding domain"/>
    <property type="match status" value="1"/>
</dbReference>
<dbReference type="OrthoDB" id="795001at2"/>
<dbReference type="RefSeq" id="WP_130512538.1">
    <property type="nucleotide sequence ID" value="NZ_SHKY01000001.1"/>
</dbReference>
<organism evidence="2 3">
    <name type="scientific">Krasilnikovia cinnamomea</name>
    <dbReference type="NCBI Taxonomy" id="349313"/>
    <lineage>
        <taxon>Bacteria</taxon>
        <taxon>Bacillati</taxon>
        <taxon>Actinomycetota</taxon>
        <taxon>Actinomycetes</taxon>
        <taxon>Micromonosporales</taxon>
        <taxon>Micromonosporaceae</taxon>
        <taxon>Krasilnikovia</taxon>
    </lineage>
</organism>
<dbReference type="SMART" id="SM00871">
    <property type="entry name" value="AraC_E_bind"/>
    <property type="match status" value="1"/>
</dbReference>
<name>A0A4Q7ZSI0_9ACTN</name>
<dbReference type="Pfam" id="PF06445">
    <property type="entry name" value="GyrI-like"/>
    <property type="match status" value="1"/>
</dbReference>
<keyword evidence="3" id="KW-1185">Reference proteome</keyword>
<proteinExistence type="predicted"/>
<dbReference type="InterPro" id="IPR029442">
    <property type="entry name" value="GyrI-like"/>
</dbReference>